<feature type="transmembrane region" description="Helical" evidence="1">
    <location>
        <begin position="172"/>
        <end position="191"/>
    </location>
</feature>
<keyword evidence="1" id="KW-0812">Transmembrane</keyword>
<comment type="caution">
    <text evidence="2">The sequence shown here is derived from an EMBL/GenBank/DDBJ whole genome shotgun (WGS) entry which is preliminary data.</text>
</comment>
<evidence type="ECO:0000256" key="1">
    <source>
        <dbReference type="SAM" id="Phobius"/>
    </source>
</evidence>
<name>A0A412PID3_9FIRM</name>
<evidence type="ECO:0000313" key="2">
    <source>
        <dbReference type="EMBL" id="RGT57947.1"/>
    </source>
</evidence>
<evidence type="ECO:0000313" key="3">
    <source>
        <dbReference type="Proteomes" id="UP000284731"/>
    </source>
</evidence>
<feature type="transmembrane region" description="Helical" evidence="1">
    <location>
        <begin position="128"/>
        <end position="146"/>
    </location>
</feature>
<feature type="transmembrane region" description="Helical" evidence="1">
    <location>
        <begin position="339"/>
        <end position="357"/>
    </location>
</feature>
<reference evidence="2 3" key="1">
    <citation type="submission" date="2018-08" db="EMBL/GenBank/DDBJ databases">
        <title>A genome reference for cultivated species of the human gut microbiota.</title>
        <authorList>
            <person name="Zou Y."/>
            <person name="Xue W."/>
            <person name="Luo G."/>
        </authorList>
    </citation>
    <scope>NUCLEOTIDE SEQUENCE [LARGE SCALE GENOMIC DNA]</scope>
    <source>
        <strain evidence="2 3">AF18-46</strain>
    </source>
</reference>
<proteinExistence type="predicted"/>
<gene>
    <name evidence="2" type="ORF">DWX20_02530</name>
</gene>
<feature type="transmembrane region" description="Helical" evidence="1">
    <location>
        <begin position="369"/>
        <end position="388"/>
    </location>
</feature>
<protein>
    <submittedName>
        <fullName evidence="2">Uncharacterized protein</fullName>
    </submittedName>
</protein>
<feature type="transmembrane region" description="Helical" evidence="1">
    <location>
        <begin position="226"/>
        <end position="243"/>
    </location>
</feature>
<feature type="transmembrane region" description="Helical" evidence="1">
    <location>
        <begin position="400"/>
        <end position="417"/>
    </location>
</feature>
<organism evidence="2 3">
    <name type="scientific">Solobacterium moorei</name>
    <dbReference type="NCBI Taxonomy" id="102148"/>
    <lineage>
        <taxon>Bacteria</taxon>
        <taxon>Bacillati</taxon>
        <taxon>Bacillota</taxon>
        <taxon>Erysipelotrichia</taxon>
        <taxon>Erysipelotrichales</taxon>
        <taxon>Erysipelotrichaceae</taxon>
        <taxon>Solobacterium</taxon>
    </lineage>
</organism>
<keyword evidence="1" id="KW-0472">Membrane</keyword>
<keyword evidence="1" id="KW-1133">Transmembrane helix</keyword>
<dbReference type="Proteomes" id="UP000284731">
    <property type="component" value="Unassembled WGS sequence"/>
</dbReference>
<feature type="transmembrane region" description="Helical" evidence="1">
    <location>
        <begin position="21"/>
        <end position="38"/>
    </location>
</feature>
<feature type="transmembrane region" description="Helical" evidence="1">
    <location>
        <begin position="203"/>
        <end position="220"/>
    </location>
</feature>
<feature type="transmembrane region" description="Helical" evidence="1">
    <location>
        <begin position="99"/>
        <end position="121"/>
    </location>
</feature>
<accession>A0A412PID3</accession>
<feature type="transmembrane region" description="Helical" evidence="1">
    <location>
        <begin position="250"/>
        <end position="276"/>
    </location>
</feature>
<dbReference type="EMBL" id="QRWX01000001">
    <property type="protein sequence ID" value="RGT57947.1"/>
    <property type="molecule type" value="Genomic_DNA"/>
</dbReference>
<dbReference type="AlphaFoldDB" id="A0A412PID3"/>
<dbReference type="RefSeq" id="WP_118764362.1">
    <property type="nucleotide sequence ID" value="NZ_CABJCF010000001.1"/>
</dbReference>
<sequence length="753" mass="86186">MKKSDKRKKNRIWGKILENKAFILGIMLMALICLIHTFKEASLANFVPINGTFQNYNPVRRLLSGQIPFKEYADYLGLGHLYLGTLFTVLFGGTYQSSLYAFTFLTFSGFALFVLLISWAVLKNKEKAVIFTTTLLTVILIVPIFFEDVLANSNGLLKALHYALMPGNSARMMRGTILVHACILICLGYLFYTKWIQNKDFKFKKYLPYIYIAIVAGISFSWSNDYGIGGWLCLILMNAFLAFSRERKIIFSIVVLLASILISFVSLFVVVEIFTFGNFKGWLTFTFGTGGYQSWFFNNNYYRSYYLFDVDFSFVMLVQGLLVLIYLKKLFDARGTVEVCRRYGILAFINMACFAVVNEYRLISNGQLYEVALTVLLLTILVELFNVLNSLLESQQLRRNFVVGSVVLSLAWVSSMAKELMTTKILGQSGTYVAQMGGYMTKLNNDLYAAHTFLNGEDFFATYATAQELMEGKFQPTGTDYIIHALGDKQRQDYLDAFKNGSFKYAATIRDDYTDWSFWMQRANWFFYRELYQNWHPVFANRYETYWERNTDGDTNTIHDGFTLKVTELSSTSQKIEVICNNSTVNGVADVYVDYRVDKKGNLSSKVMFRRELEVKNTGKLYPVGGEFYDHNHLRPVSAEYIPVEISNGHGEVTITSQPSHSTILNVNEVKCDAIYSVSSRYIPLLSINVEKKQFIVQKFARYVNDTAEAKKVIYQGKEYTVSNVSSEDDGVYITVEETIEQDGSMDNFIQIR</sequence>
<feature type="transmembrane region" description="Helical" evidence="1">
    <location>
        <begin position="305"/>
        <end position="327"/>
    </location>
</feature>